<evidence type="ECO:0000256" key="3">
    <source>
        <dbReference type="SAM" id="Phobius"/>
    </source>
</evidence>
<feature type="compositionally biased region" description="Low complexity" evidence="2">
    <location>
        <begin position="505"/>
        <end position="523"/>
    </location>
</feature>
<evidence type="ECO:0000256" key="2">
    <source>
        <dbReference type="SAM" id="MobiDB-lite"/>
    </source>
</evidence>
<protein>
    <submittedName>
        <fullName evidence="5">Membrane protein</fullName>
    </submittedName>
</protein>
<dbReference type="EMBL" id="JPQU01000038">
    <property type="protein sequence ID" value="KFE54929.1"/>
    <property type="molecule type" value="Genomic_DNA"/>
</dbReference>
<evidence type="ECO:0000259" key="4">
    <source>
        <dbReference type="Pfam" id="PF13519"/>
    </source>
</evidence>
<evidence type="ECO:0000256" key="1">
    <source>
        <dbReference type="PROSITE-ProRule" id="PRU00339"/>
    </source>
</evidence>
<dbReference type="Pfam" id="PF13519">
    <property type="entry name" value="VWA_2"/>
    <property type="match status" value="1"/>
</dbReference>
<dbReference type="PATRIC" id="fig|317.175.peg.2911"/>
<dbReference type="OrthoDB" id="9807628at2"/>
<dbReference type="Proteomes" id="UP000028631">
    <property type="component" value="Unassembled WGS sequence"/>
</dbReference>
<keyword evidence="3" id="KW-0472">Membrane</keyword>
<dbReference type="InterPro" id="IPR002035">
    <property type="entry name" value="VWF_A"/>
</dbReference>
<dbReference type="PANTHER" id="PTHR22550:SF14">
    <property type="entry name" value="VWFA DOMAIN-CONTAINING PROTEIN"/>
    <property type="match status" value="1"/>
</dbReference>
<feature type="compositionally biased region" description="Polar residues" evidence="2">
    <location>
        <begin position="475"/>
        <end position="489"/>
    </location>
</feature>
<feature type="transmembrane region" description="Helical" evidence="3">
    <location>
        <begin position="12"/>
        <end position="28"/>
    </location>
</feature>
<feature type="transmembrane region" description="Helical" evidence="3">
    <location>
        <begin position="62"/>
        <end position="81"/>
    </location>
</feature>
<dbReference type="Gene3D" id="1.25.40.10">
    <property type="entry name" value="Tetratricopeptide repeat domain"/>
    <property type="match status" value="1"/>
</dbReference>
<feature type="compositionally biased region" description="Basic and acidic residues" evidence="2">
    <location>
        <begin position="454"/>
        <end position="467"/>
    </location>
</feature>
<dbReference type="SMART" id="SM00028">
    <property type="entry name" value="TPR"/>
    <property type="match status" value="1"/>
</dbReference>
<keyword evidence="3" id="KW-0812">Transmembrane</keyword>
<dbReference type="InterPro" id="IPR036465">
    <property type="entry name" value="vWFA_dom_sf"/>
</dbReference>
<dbReference type="SUPFAM" id="SSF48452">
    <property type="entry name" value="TPR-like"/>
    <property type="match status" value="1"/>
</dbReference>
<dbReference type="PROSITE" id="PS50293">
    <property type="entry name" value="TPR_REGION"/>
    <property type="match status" value="1"/>
</dbReference>
<dbReference type="InterPro" id="IPR011990">
    <property type="entry name" value="TPR-like_helical_dom_sf"/>
</dbReference>
<dbReference type="PANTHER" id="PTHR22550">
    <property type="entry name" value="SPORE GERMINATION PROTEIN"/>
    <property type="match status" value="1"/>
</dbReference>
<dbReference type="InterPro" id="IPR050768">
    <property type="entry name" value="UPF0353/GerABKA_families"/>
</dbReference>
<proteinExistence type="predicted"/>
<feature type="repeat" description="TPR" evidence="1">
    <location>
        <begin position="403"/>
        <end position="436"/>
    </location>
</feature>
<feature type="domain" description="VWFA" evidence="4">
    <location>
        <begin position="97"/>
        <end position="199"/>
    </location>
</feature>
<keyword evidence="6" id="KW-1185">Reference proteome</keyword>
<evidence type="ECO:0000313" key="6">
    <source>
        <dbReference type="Proteomes" id="UP000028631"/>
    </source>
</evidence>
<reference evidence="5 6" key="1">
    <citation type="submission" date="2014-07" db="EMBL/GenBank/DDBJ databases">
        <title>Draft Genome Sequences of Environmental Pseudomonas syringae strains.</title>
        <authorList>
            <person name="Baltrus D.A."/>
            <person name="Berge O."/>
            <person name="Morris C."/>
        </authorList>
    </citation>
    <scope>NUCLEOTIDE SEQUENCE [LARGE SCALE GENOMIC DNA]</scope>
    <source>
        <strain evidence="5 6">GAW0119</strain>
    </source>
</reference>
<sequence>MIAFWPHWFRPWWLLLLPLLGWLLWQLWHRQKRAGRWQMILPSAFHSVLLGGGRGRDSKKPWLVLGLAWLLAVLALLGPSWQRLEQLSQKPADPLVVLLELTPEMLASDSPPTRLEQARRKLLDLLQARSDSQTAVIVYSGSAHTLVPLSDDLLTIRNLLDAVKPSIMPQTGHRADLAVKKAVALLNQAALGRGRLLLIGSSLSEQERQGIRQTLSIQAPPLLILGVGTAQGAPVEQEKGGLLKDAQGAILLPRLDSASLAEFASQMGGQYRQLRMDDQDLRELGLLDAPKVMQTDGQLIELDSWADQGYWFLLPILLLAACAGRRGWLLCLPFLMLAPQNSYAFDFVDLWLRPDQQGQQLLEKHQPAEAAQRFKDPRWKGIALYEAGDYAAAAQRFAEGSSAADHYNRGNALARSGELEAALDAYEQALERQPDLQAAVKNKALVEQALQQSKRPEPAEPEDKPSEDANEDSDNPQSQAATSQVSKDQQAAEPGEDNSPDGEPSSTTAKNSSTAKNNAQNSAEAKPAPGSPLDDEETTRPPIQPADPTITGERRQALEQWLRQIPDDPGELLRRKFWYEQQQHQEKTR</sequence>
<organism evidence="5 6">
    <name type="scientific">Pseudomonas syringae</name>
    <dbReference type="NCBI Taxonomy" id="317"/>
    <lineage>
        <taxon>Bacteria</taxon>
        <taxon>Pseudomonadati</taxon>
        <taxon>Pseudomonadota</taxon>
        <taxon>Gammaproteobacteria</taxon>
        <taxon>Pseudomonadales</taxon>
        <taxon>Pseudomonadaceae</taxon>
        <taxon>Pseudomonas</taxon>
    </lineage>
</organism>
<evidence type="ECO:0000313" key="5">
    <source>
        <dbReference type="EMBL" id="KFE54929.1"/>
    </source>
</evidence>
<dbReference type="Gene3D" id="3.40.50.410">
    <property type="entry name" value="von Willebrand factor, type A domain"/>
    <property type="match status" value="1"/>
</dbReference>
<accession>A0A085VHL6</accession>
<gene>
    <name evidence="5" type="ORF">IV01_13985</name>
</gene>
<dbReference type="Pfam" id="PF00515">
    <property type="entry name" value="TPR_1"/>
    <property type="match status" value="1"/>
</dbReference>
<keyword evidence="3" id="KW-1133">Transmembrane helix</keyword>
<comment type="caution">
    <text evidence="5">The sequence shown here is derived from an EMBL/GenBank/DDBJ whole genome shotgun (WGS) entry which is preliminary data.</text>
</comment>
<dbReference type="RefSeq" id="WP_032628977.1">
    <property type="nucleotide sequence ID" value="NZ_JPQU01000038.1"/>
</dbReference>
<dbReference type="InterPro" id="IPR019734">
    <property type="entry name" value="TPR_rpt"/>
</dbReference>
<dbReference type="AlphaFoldDB" id="A0A085VHL6"/>
<dbReference type="SUPFAM" id="SSF53300">
    <property type="entry name" value="vWA-like"/>
    <property type="match status" value="1"/>
</dbReference>
<feature type="region of interest" description="Disordered" evidence="2">
    <location>
        <begin position="448"/>
        <end position="572"/>
    </location>
</feature>
<keyword evidence="1" id="KW-0802">TPR repeat</keyword>
<name>A0A085VHL6_PSESX</name>
<dbReference type="PROSITE" id="PS50005">
    <property type="entry name" value="TPR"/>
    <property type="match status" value="1"/>
</dbReference>